<dbReference type="EMBL" id="RCZD01000008">
    <property type="protein sequence ID" value="TPG59917.1"/>
    <property type="molecule type" value="Genomic_DNA"/>
</dbReference>
<comment type="caution">
    <text evidence="1">The sequence shown here is derived from an EMBL/GenBank/DDBJ whole genome shotgun (WGS) entry which is preliminary data.</text>
</comment>
<gene>
    <name evidence="1" type="ORF">EAH77_15230</name>
</gene>
<name>A0A502GCC4_9GAMM</name>
<reference evidence="1 2" key="1">
    <citation type="journal article" date="2019" name="Environ. Microbiol.">
        <title>Species interactions and distinct microbial communities in high Arctic permafrost affected cryosols are associated with the CH4 and CO2 gas fluxes.</title>
        <authorList>
            <person name="Altshuler I."/>
            <person name="Hamel J."/>
            <person name="Turney S."/>
            <person name="Magnuson E."/>
            <person name="Levesque R."/>
            <person name="Greer C."/>
            <person name="Whyte L.G."/>
        </authorList>
    </citation>
    <scope>NUCLEOTIDE SEQUENCE [LARGE SCALE GENOMIC DNA]</scope>
    <source>
        <strain evidence="1 2">E4</strain>
    </source>
</reference>
<organism evidence="1 2">
    <name type="scientific">Ewingella americana</name>
    <dbReference type="NCBI Taxonomy" id="41202"/>
    <lineage>
        <taxon>Bacteria</taxon>
        <taxon>Pseudomonadati</taxon>
        <taxon>Pseudomonadota</taxon>
        <taxon>Gammaproteobacteria</taxon>
        <taxon>Enterobacterales</taxon>
        <taxon>Yersiniaceae</taxon>
        <taxon>Ewingella</taxon>
    </lineage>
</organism>
<proteinExistence type="predicted"/>
<keyword evidence="2" id="KW-1185">Reference proteome</keyword>
<evidence type="ECO:0000313" key="1">
    <source>
        <dbReference type="EMBL" id="TPG59917.1"/>
    </source>
</evidence>
<dbReference type="Proteomes" id="UP000317663">
    <property type="component" value="Unassembled WGS sequence"/>
</dbReference>
<protein>
    <submittedName>
        <fullName evidence="1">Uncharacterized protein</fullName>
    </submittedName>
</protein>
<dbReference type="AlphaFoldDB" id="A0A502GCC4"/>
<sequence length="60" mass="7209">MVALRELKLQQAIEFLKKVCLIRHQLLSPKNIWKMRFVLNSIRLILNIIQQLTTKLKMSY</sequence>
<accession>A0A502GCC4</accession>
<evidence type="ECO:0000313" key="2">
    <source>
        <dbReference type="Proteomes" id="UP000317663"/>
    </source>
</evidence>